<evidence type="ECO:0000313" key="1">
    <source>
        <dbReference type="EMBL" id="GGA88287.1"/>
    </source>
</evidence>
<evidence type="ECO:0000313" key="2">
    <source>
        <dbReference type="Proteomes" id="UP000620596"/>
    </source>
</evidence>
<name>A0A916S7M9_9BURK</name>
<dbReference type="EMBL" id="BMIG01000002">
    <property type="protein sequence ID" value="GGA88287.1"/>
    <property type="molecule type" value="Genomic_DNA"/>
</dbReference>
<comment type="caution">
    <text evidence="1">The sequence shown here is derived from an EMBL/GenBank/DDBJ whole genome shotgun (WGS) entry which is preliminary data.</text>
</comment>
<organism evidence="1 2">
    <name type="scientific">Polaromonas eurypsychrophila</name>
    <dbReference type="NCBI Taxonomy" id="1614635"/>
    <lineage>
        <taxon>Bacteria</taxon>
        <taxon>Pseudomonadati</taxon>
        <taxon>Pseudomonadota</taxon>
        <taxon>Betaproteobacteria</taxon>
        <taxon>Burkholderiales</taxon>
        <taxon>Comamonadaceae</taxon>
        <taxon>Polaromonas</taxon>
    </lineage>
</organism>
<sequence>MAESNNVYFLERLAEFKTAAARAFALCAGCGELRDKESVSTGMDPFNFADALLGILAQHRTKKLCDCKEAYYPDAEEVKTFMAEYAEELRHSSAWKADPAVGTKKSTTAAFDCMARAASSKYAGWWAATSATRPATRDGLACMSS</sequence>
<dbReference type="Gene3D" id="3.40.50.300">
    <property type="entry name" value="P-loop containing nucleotide triphosphate hydrolases"/>
    <property type="match status" value="1"/>
</dbReference>
<protein>
    <submittedName>
        <fullName evidence="1">Uncharacterized protein</fullName>
    </submittedName>
</protein>
<reference evidence="1" key="1">
    <citation type="journal article" date="2014" name="Int. J. Syst. Evol. Microbiol.">
        <title>Complete genome sequence of Corynebacterium casei LMG S-19264T (=DSM 44701T), isolated from a smear-ripened cheese.</title>
        <authorList>
            <consortium name="US DOE Joint Genome Institute (JGI-PGF)"/>
            <person name="Walter F."/>
            <person name="Albersmeier A."/>
            <person name="Kalinowski J."/>
            <person name="Ruckert C."/>
        </authorList>
    </citation>
    <scope>NUCLEOTIDE SEQUENCE</scope>
    <source>
        <strain evidence="1">CGMCC 1.15322</strain>
    </source>
</reference>
<keyword evidence="2" id="KW-1185">Reference proteome</keyword>
<dbReference type="AlphaFoldDB" id="A0A916S7M9"/>
<dbReference type="Proteomes" id="UP000620596">
    <property type="component" value="Unassembled WGS sequence"/>
</dbReference>
<reference evidence="1" key="2">
    <citation type="submission" date="2020-09" db="EMBL/GenBank/DDBJ databases">
        <authorList>
            <person name="Sun Q."/>
            <person name="Zhou Y."/>
        </authorList>
    </citation>
    <scope>NUCLEOTIDE SEQUENCE</scope>
    <source>
        <strain evidence="1">CGMCC 1.15322</strain>
    </source>
</reference>
<gene>
    <name evidence="1" type="ORF">GCM10011496_06250</name>
</gene>
<proteinExistence type="predicted"/>
<accession>A0A916S7M9</accession>
<dbReference type="InterPro" id="IPR027417">
    <property type="entry name" value="P-loop_NTPase"/>
</dbReference>